<keyword evidence="14 18" id="KW-0472">Membrane</keyword>
<dbReference type="PaxDb" id="30732-ENSOMEP00000034173"/>
<feature type="compositionally biased region" description="Basic residues" evidence="17">
    <location>
        <begin position="21"/>
        <end position="41"/>
    </location>
</feature>
<evidence type="ECO:0000256" key="6">
    <source>
        <dbReference type="ARBA" id="ARBA00013220"/>
    </source>
</evidence>
<feature type="region of interest" description="Disordered" evidence="17">
    <location>
        <begin position="21"/>
        <end position="52"/>
    </location>
</feature>
<evidence type="ECO:0000256" key="9">
    <source>
        <dbReference type="ARBA" id="ARBA00022824"/>
    </source>
</evidence>
<dbReference type="GO" id="GO:0005789">
    <property type="term" value="C:endoplasmic reticulum membrane"/>
    <property type="evidence" value="ECO:0007669"/>
    <property type="project" value="UniProtKB-SubCell"/>
</dbReference>
<evidence type="ECO:0000256" key="14">
    <source>
        <dbReference type="ARBA" id="ARBA00023136"/>
    </source>
</evidence>
<dbReference type="FunFam" id="3.40.640.10:FF:000047">
    <property type="entry name" value="serine palmitoyltransferase 2 isoform X1"/>
    <property type="match status" value="1"/>
</dbReference>
<evidence type="ECO:0000256" key="16">
    <source>
        <dbReference type="RuleBase" id="RU003693"/>
    </source>
</evidence>
<comment type="similarity">
    <text evidence="5 16">Belongs to the class-II pyridoxal-phosphate-dependent aminotransferase family.</text>
</comment>
<keyword evidence="8 18" id="KW-0812">Transmembrane</keyword>
<keyword evidence="12 18" id="KW-1133">Transmembrane helix</keyword>
<dbReference type="PANTHER" id="PTHR13693">
    <property type="entry name" value="CLASS II AMINOTRANSFERASE/8-AMINO-7-OXONONANOATE SYNTHASE"/>
    <property type="match status" value="1"/>
</dbReference>
<keyword evidence="7" id="KW-0808">Transferase</keyword>
<dbReference type="EC" id="2.3.1.50" evidence="6"/>
<evidence type="ECO:0000256" key="10">
    <source>
        <dbReference type="ARBA" id="ARBA00022898"/>
    </source>
</evidence>
<comment type="subcellular location">
    <subcellularLocation>
        <location evidence="2">Endoplasmic reticulum membrane</location>
        <topology evidence="2">Single-pass membrane protein</topology>
    </subcellularLocation>
</comment>
<evidence type="ECO:0000256" key="12">
    <source>
        <dbReference type="ARBA" id="ARBA00022989"/>
    </source>
</evidence>
<feature type="domain" description="Aminotransferase class I/classII large" evidence="19">
    <location>
        <begin position="163"/>
        <end position="522"/>
    </location>
</feature>
<dbReference type="InterPro" id="IPR015421">
    <property type="entry name" value="PyrdxlP-dep_Trfase_major"/>
</dbReference>
<sequence>MQNRNLNRLSVETSNRSRHFWRLNRNGRSRKSTHATSRQKHGAGNGVASRQNKQESFEQAPMYVAVCTYMGFGIVTLFGYFRDFLRAVGLEKCNLAQEREEQKDFVPLYQDFENFYTRNLYMRVRDNWNRPICSLPGPVFDLMERVSDDYNWTFRFTGRTIPNVINMGSYNYLGFAENNADFLKTVADKVQQYGAGVCSTRQEIGNLSIHEELEQLVANFLGVESAMTFGMGFATNSMNIPALVGKGCLILSDELNHTSLILGARLSGATIRVFKHNNMHSLEKMLKEAICCGQPRTHRAWRKILIMVEGIYSMEGSVVRLPEVIALKKKYKAHLYLDEAHSIGAVGATGRGVTELFNVNPADVDVMMGTFTKSFGASGGYIAGKKELVDYLRCHSHSAVYASAMSPPVTEQIIRAIKCIMGKDGTTEGKGRIRQLAENTRYFRARLKEMGFIIYGNDDSPVVPVLLYMPGKVVAFAREMLQRKIGVVVVGFPATPITEARARFCVSAAHTRAMLNQVLHHLNEVGDLLCLKFSRRKRPSSCSLSEETDVGLDS</sequence>
<comment type="cofactor">
    <cofactor evidence="1 16">
        <name>pyridoxal 5'-phosphate</name>
        <dbReference type="ChEBI" id="CHEBI:597326"/>
    </cofactor>
</comment>
<dbReference type="InterPro" id="IPR050087">
    <property type="entry name" value="AON_synthase_class-II"/>
</dbReference>
<comment type="pathway">
    <text evidence="4">Sphingolipid metabolism.</text>
</comment>
<keyword evidence="21" id="KW-1185">Reference proteome</keyword>
<dbReference type="SUPFAM" id="SSF53383">
    <property type="entry name" value="PLP-dependent transferases"/>
    <property type="match status" value="1"/>
</dbReference>
<evidence type="ECO:0000256" key="18">
    <source>
        <dbReference type="SAM" id="Phobius"/>
    </source>
</evidence>
<dbReference type="AlphaFoldDB" id="A0A3B3DVN2"/>
<dbReference type="InterPro" id="IPR015422">
    <property type="entry name" value="PyrdxlP-dep_Trfase_small"/>
</dbReference>
<evidence type="ECO:0000256" key="11">
    <source>
        <dbReference type="ARBA" id="ARBA00022919"/>
    </source>
</evidence>
<accession>A0A3B3DVN2</accession>
<dbReference type="GO" id="GO:0004758">
    <property type="term" value="F:serine C-palmitoyltransferase activity"/>
    <property type="evidence" value="ECO:0007669"/>
    <property type="project" value="UniProtKB-EC"/>
</dbReference>
<evidence type="ECO:0000313" key="21">
    <source>
        <dbReference type="Proteomes" id="UP000261560"/>
    </source>
</evidence>
<dbReference type="InterPro" id="IPR004839">
    <property type="entry name" value="Aminotransferase_I/II_large"/>
</dbReference>
<dbReference type="Proteomes" id="UP000261560">
    <property type="component" value="Unplaced"/>
</dbReference>
<feature type="transmembrane region" description="Helical" evidence="18">
    <location>
        <begin position="60"/>
        <end position="81"/>
    </location>
</feature>
<dbReference type="GO" id="GO:0017059">
    <property type="term" value="C:serine palmitoyltransferase complex"/>
    <property type="evidence" value="ECO:0007669"/>
    <property type="project" value="TreeGrafter"/>
</dbReference>
<evidence type="ECO:0000256" key="7">
    <source>
        <dbReference type="ARBA" id="ARBA00022679"/>
    </source>
</evidence>
<comment type="pathway">
    <text evidence="3">Lipid metabolism; sphingolipid metabolism.</text>
</comment>
<evidence type="ECO:0000256" key="2">
    <source>
        <dbReference type="ARBA" id="ARBA00004389"/>
    </source>
</evidence>
<dbReference type="GeneTree" id="ENSGT00940000158513"/>
<reference evidence="20" key="2">
    <citation type="submission" date="2025-09" db="UniProtKB">
        <authorList>
            <consortium name="Ensembl"/>
        </authorList>
    </citation>
    <scope>IDENTIFICATION</scope>
</reference>
<dbReference type="InterPro" id="IPR001917">
    <property type="entry name" value="Aminotrans_II_pyridoxalP_BS"/>
</dbReference>
<protein>
    <recommendedName>
        <fullName evidence="6">serine C-palmitoyltransferase</fullName>
        <ecNumber evidence="6">2.3.1.50</ecNumber>
    </recommendedName>
</protein>
<dbReference type="InterPro" id="IPR015424">
    <property type="entry name" value="PyrdxlP-dep_Trfase"/>
</dbReference>
<evidence type="ECO:0000256" key="1">
    <source>
        <dbReference type="ARBA" id="ARBA00001933"/>
    </source>
</evidence>
<keyword evidence="9" id="KW-0256">Endoplasmic reticulum</keyword>
<evidence type="ECO:0000256" key="5">
    <source>
        <dbReference type="ARBA" id="ARBA00008392"/>
    </source>
</evidence>
<evidence type="ECO:0000256" key="17">
    <source>
        <dbReference type="SAM" id="MobiDB-lite"/>
    </source>
</evidence>
<keyword evidence="10 16" id="KW-0663">Pyridoxal phosphate</keyword>
<evidence type="ECO:0000313" key="20">
    <source>
        <dbReference type="Ensembl" id="ENSOMEP00000034173.1"/>
    </source>
</evidence>
<dbReference type="PANTHER" id="PTHR13693:SF56">
    <property type="entry name" value="SERINE PALMITOYLTRANSFERASE 3"/>
    <property type="match status" value="1"/>
</dbReference>
<dbReference type="GO" id="GO:0046512">
    <property type="term" value="P:sphingosine biosynthetic process"/>
    <property type="evidence" value="ECO:0007669"/>
    <property type="project" value="TreeGrafter"/>
</dbReference>
<evidence type="ECO:0000256" key="15">
    <source>
        <dbReference type="ARBA" id="ARBA00023315"/>
    </source>
</evidence>
<evidence type="ECO:0000256" key="8">
    <source>
        <dbReference type="ARBA" id="ARBA00022692"/>
    </source>
</evidence>
<dbReference type="Ensembl" id="ENSOMET00000027954.1">
    <property type="protein sequence ID" value="ENSOMEP00000034173.1"/>
    <property type="gene ID" value="ENSOMEG00000020617.1"/>
</dbReference>
<evidence type="ECO:0000259" key="19">
    <source>
        <dbReference type="Pfam" id="PF00155"/>
    </source>
</evidence>
<dbReference type="Gene3D" id="3.90.1150.10">
    <property type="entry name" value="Aspartate Aminotransferase, domain 1"/>
    <property type="match status" value="1"/>
</dbReference>
<organism evidence="20 21">
    <name type="scientific">Oryzias melastigma</name>
    <name type="common">Marine medaka</name>
    <dbReference type="NCBI Taxonomy" id="30732"/>
    <lineage>
        <taxon>Eukaryota</taxon>
        <taxon>Metazoa</taxon>
        <taxon>Chordata</taxon>
        <taxon>Craniata</taxon>
        <taxon>Vertebrata</taxon>
        <taxon>Euteleostomi</taxon>
        <taxon>Actinopterygii</taxon>
        <taxon>Neopterygii</taxon>
        <taxon>Teleostei</taxon>
        <taxon>Neoteleostei</taxon>
        <taxon>Acanthomorphata</taxon>
        <taxon>Ovalentaria</taxon>
        <taxon>Atherinomorphae</taxon>
        <taxon>Beloniformes</taxon>
        <taxon>Adrianichthyidae</taxon>
        <taxon>Oryziinae</taxon>
        <taxon>Oryzias</taxon>
    </lineage>
</organism>
<dbReference type="GO" id="GO:0030170">
    <property type="term" value="F:pyridoxal phosphate binding"/>
    <property type="evidence" value="ECO:0007669"/>
    <property type="project" value="InterPro"/>
</dbReference>
<dbReference type="PROSITE" id="PS00599">
    <property type="entry name" value="AA_TRANSFER_CLASS_2"/>
    <property type="match status" value="1"/>
</dbReference>
<dbReference type="GO" id="GO:0046513">
    <property type="term" value="P:ceramide biosynthetic process"/>
    <property type="evidence" value="ECO:0007669"/>
    <property type="project" value="TreeGrafter"/>
</dbReference>
<evidence type="ECO:0000256" key="13">
    <source>
        <dbReference type="ARBA" id="ARBA00023098"/>
    </source>
</evidence>
<dbReference type="FunFam" id="3.90.1150.10:FF:000004">
    <property type="entry name" value="2-amino-3-ketobutyrate coenzyme A ligase"/>
    <property type="match status" value="1"/>
</dbReference>
<keyword evidence="15" id="KW-0012">Acyltransferase</keyword>
<proteinExistence type="inferred from homology"/>
<dbReference type="CDD" id="cd06454">
    <property type="entry name" value="KBL_like"/>
    <property type="match status" value="1"/>
</dbReference>
<name>A0A3B3DVN2_ORYME</name>
<evidence type="ECO:0000256" key="4">
    <source>
        <dbReference type="ARBA" id="ARBA00004991"/>
    </source>
</evidence>
<dbReference type="Pfam" id="PF00155">
    <property type="entry name" value="Aminotran_1_2"/>
    <property type="match status" value="1"/>
</dbReference>
<dbReference type="STRING" id="30732.ENSOMEP00000034173"/>
<evidence type="ECO:0000256" key="3">
    <source>
        <dbReference type="ARBA" id="ARBA00004760"/>
    </source>
</evidence>
<keyword evidence="11" id="KW-0746">Sphingolipid metabolism</keyword>
<dbReference type="Gene3D" id="3.40.640.10">
    <property type="entry name" value="Type I PLP-dependent aspartate aminotransferase-like (Major domain)"/>
    <property type="match status" value="1"/>
</dbReference>
<reference evidence="20" key="1">
    <citation type="submission" date="2025-08" db="UniProtKB">
        <authorList>
            <consortium name="Ensembl"/>
        </authorList>
    </citation>
    <scope>IDENTIFICATION</scope>
</reference>
<keyword evidence="13" id="KW-0443">Lipid metabolism</keyword>
<dbReference type="OMA" id="MFGSNAY"/>